<comment type="subcellular location">
    <subcellularLocation>
        <location evidence="1">Cell inner membrane</location>
        <topology evidence="1">Peripheral membrane protein</topology>
    </subcellularLocation>
</comment>
<dbReference type="Pfam" id="PF17912">
    <property type="entry name" value="OB_MalK"/>
    <property type="match status" value="1"/>
</dbReference>
<dbReference type="InterPro" id="IPR027417">
    <property type="entry name" value="P-loop_NTPase"/>
</dbReference>
<dbReference type="Pfam" id="PF00005">
    <property type="entry name" value="ABC_tran"/>
    <property type="match status" value="1"/>
</dbReference>
<dbReference type="EMBL" id="JAPVOI010000006">
    <property type="protein sequence ID" value="MCZ4094687.1"/>
    <property type="molecule type" value="Genomic_DNA"/>
</dbReference>
<evidence type="ECO:0000313" key="8">
    <source>
        <dbReference type="Proteomes" id="UP001079430"/>
    </source>
</evidence>
<sequence length="355" mass="38664">MAAVDFVDVRKSFGAFPVIKGVNIEIEDGEFVILVGPSGCGKSTLLRMLAGLENISAGEIRIGDRVVNSLPPKDRDIAMVFQNYALYPHMTVADNMAFSLMLAGSSKADIDKRVGAAAEILGLSKLLDRYPRQLSGGQRQRVAMGRAIVRDPQVFLFDEPLSNLDAKLRVAMRAEIKELHQRLKTTTVYVTHDQIEAMTMADKIVVMHDGIVEQIGAPLDLYDNPANLFVAGFIGSPAMNMIKGRLDPANANAFLTEDGTALPVARPAAAASGRELVYGLRPEYMALDPNGLPAEIVVIEPTGYETQMIVRLGGNDVTCVFRERVTARPGETIRLSIDAAHVHLFDAESGRRLFD</sequence>
<keyword evidence="8" id="KW-1185">Reference proteome</keyword>
<accession>A0ABT4KRX1</accession>
<dbReference type="InterPro" id="IPR017871">
    <property type="entry name" value="ABC_transporter-like_CS"/>
</dbReference>
<dbReference type="InterPro" id="IPR003439">
    <property type="entry name" value="ABC_transporter-like_ATP-bd"/>
</dbReference>
<dbReference type="InterPro" id="IPR012340">
    <property type="entry name" value="NA-bd_OB-fold"/>
</dbReference>
<dbReference type="NCBIfam" id="NF008653">
    <property type="entry name" value="PRK11650.1"/>
    <property type="match status" value="1"/>
</dbReference>
<name>A0ABT4KRX1_9HYPH</name>
<dbReference type="PROSITE" id="PS00211">
    <property type="entry name" value="ABC_TRANSPORTER_1"/>
    <property type="match status" value="1"/>
</dbReference>
<gene>
    <name evidence="7" type="primary">ugpC</name>
    <name evidence="7" type="ORF">O3W52_33905</name>
</gene>
<dbReference type="InterPro" id="IPR047641">
    <property type="entry name" value="ABC_transpr_MalK/UgpC-like"/>
</dbReference>
<reference evidence="7" key="1">
    <citation type="submission" date="2022-10" db="EMBL/GenBank/DDBJ databases">
        <title>Whole genome sequencing of three plant growth promoting bacteria isolated from Vachellia tortilis subsp. raddiana in Morocco.</title>
        <authorList>
            <person name="Hnini M."/>
            <person name="Zouagui R."/>
            <person name="Zouagui H."/>
            <person name="Chemao Elfihri M.-W."/>
            <person name="Ibrahimi A."/>
            <person name="Sbabou L."/>
            <person name="Aurag J."/>
        </authorList>
    </citation>
    <scope>NUCLEOTIDE SEQUENCE</scope>
    <source>
        <strain evidence="7">LMR678</strain>
    </source>
</reference>
<dbReference type="InterPro" id="IPR008995">
    <property type="entry name" value="Mo/tungstate-bd_C_term_dom"/>
</dbReference>
<keyword evidence="5 7" id="KW-0067">ATP-binding</keyword>
<keyword evidence="4" id="KW-0547">Nucleotide-binding</keyword>
<dbReference type="RefSeq" id="WP_269286857.1">
    <property type="nucleotide sequence ID" value="NZ_JAPVOI010000006.1"/>
</dbReference>
<dbReference type="InterPro" id="IPR015855">
    <property type="entry name" value="ABC_transpr_MalK-like"/>
</dbReference>
<dbReference type="Gene3D" id="2.40.50.100">
    <property type="match status" value="1"/>
</dbReference>
<proteinExistence type="inferred from homology"/>
<dbReference type="InterPro" id="IPR005116">
    <property type="entry name" value="Transp-assoc_OB_typ1"/>
</dbReference>
<dbReference type="PANTHER" id="PTHR43875">
    <property type="entry name" value="MALTODEXTRIN IMPORT ATP-BINDING PROTEIN MSMX"/>
    <property type="match status" value="1"/>
</dbReference>
<evidence type="ECO:0000256" key="4">
    <source>
        <dbReference type="ARBA" id="ARBA00022741"/>
    </source>
</evidence>
<evidence type="ECO:0000313" key="7">
    <source>
        <dbReference type="EMBL" id="MCZ4094687.1"/>
    </source>
</evidence>
<dbReference type="PROSITE" id="PS50893">
    <property type="entry name" value="ABC_TRANSPORTER_2"/>
    <property type="match status" value="1"/>
</dbReference>
<organism evidence="7 8">
    <name type="scientific">Sinorhizobium psoraleae</name>
    <dbReference type="NCBI Taxonomy" id="520838"/>
    <lineage>
        <taxon>Bacteria</taxon>
        <taxon>Pseudomonadati</taxon>
        <taxon>Pseudomonadota</taxon>
        <taxon>Alphaproteobacteria</taxon>
        <taxon>Hyphomicrobiales</taxon>
        <taxon>Rhizobiaceae</taxon>
        <taxon>Sinorhizobium/Ensifer group</taxon>
        <taxon>Sinorhizobium</taxon>
    </lineage>
</organism>
<evidence type="ECO:0000256" key="5">
    <source>
        <dbReference type="ARBA" id="ARBA00022840"/>
    </source>
</evidence>
<keyword evidence="3" id="KW-0813">Transport</keyword>
<dbReference type="Gene3D" id="3.40.50.300">
    <property type="entry name" value="P-loop containing nucleotide triphosphate hydrolases"/>
    <property type="match status" value="1"/>
</dbReference>
<dbReference type="CDD" id="cd03301">
    <property type="entry name" value="ABC_MalK_N"/>
    <property type="match status" value="1"/>
</dbReference>
<dbReference type="Proteomes" id="UP001079430">
    <property type="component" value="Unassembled WGS sequence"/>
</dbReference>
<dbReference type="SUPFAM" id="SSF50331">
    <property type="entry name" value="MOP-like"/>
    <property type="match status" value="1"/>
</dbReference>
<dbReference type="SMART" id="SM00382">
    <property type="entry name" value="AAA"/>
    <property type="match status" value="1"/>
</dbReference>
<dbReference type="GO" id="GO:0005524">
    <property type="term" value="F:ATP binding"/>
    <property type="evidence" value="ECO:0007669"/>
    <property type="project" value="UniProtKB-KW"/>
</dbReference>
<evidence type="ECO:0000256" key="1">
    <source>
        <dbReference type="ARBA" id="ARBA00004417"/>
    </source>
</evidence>
<dbReference type="PANTHER" id="PTHR43875:SF10">
    <property type="entry name" value="BLL2173 PROTEIN"/>
    <property type="match status" value="1"/>
</dbReference>
<dbReference type="Pfam" id="PF03459">
    <property type="entry name" value="TOBE"/>
    <property type="match status" value="1"/>
</dbReference>
<evidence type="ECO:0000256" key="3">
    <source>
        <dbReference type="ARBA" id="ARBA00022448"/>
    </source>
</evidence>
<dbReference type="Gene3D" id="2.40.50.140">
    <property type="entry name" value="Nucleic acid-binding proteins"/>
    <property type="match status" value="1"/>
</dbReference>
<dbReference type="InterPro" id="IPR003593">
    <property type="entry name" value="AAA+_ATPase"/>
</dbReference>
<comment type="similarity">
    <text evidence="2">Belongs to the ABC transporter superfamily.</text>
</comment>
<feature type="domain" description="ABC transporter" evidence="6">
    <location>
        <begin position="4"/>
        <end position="234"/>
    </location>
</feature>
<evidence type="ECO:0000259" key="6">
    <source>
        <dbReference type="PROSITE" id="PS50893"/>
    </source>
</evidence>
<evidence type="ECO:0000256" key="2">
    <source>
        <dbReference type="ARBA" id="ARBA00005417"/>
    </source>
</evidence>
<comment type="caution">
    <text evidence="7">The sequence shown here is derived from an EMBL/GenBank/DDBJ whole genome shotgun (WGS) entry which is preliminary data.</text>
</comment>
<dbReference type="SUPFAM" id="SSF52540">
    <property type="entry name" value="P-loop containing nucleoside triphosphate hydrolases"/>
    <property type="match status" value="1"/>
</dbReference>
<dbReference type="InterPro" id="IPR040582">
    <property type="entry name" value="OB_MalK-like"/>
</dbReference>
<protein>
    <submittedName>
        <fullName evidence="7">Sn-glycerol-3-phosphate ABC transporter ATP-binding protein UgpC</fullName>
    </submittedName>
</protein>